<feature type="signal peptide" evidence="4">
    <location>
        <begin position="1"/>
        <end position="28"/>
    </location>
</feature>
<dbReference type="InterPro" id="IPR002071">
    <property type="entry name" value="Thermonucl_AS"/>
</dbReference>
<evidence type="ECO:0000313" key="7">
    <source>
        <dbReference type="Proteomes" id="UP000292639"/>
    </source>
</evidence>
<evidence type="ECO:0000256" key="1">
    <source>
        <dbReference type="ARBA" id="ARBA00022722"/>
    </source>
</evidence>
<dbReference type="GO" id="GO:0003676">
    <property type="term" value="F:nucleic acid binding"/>
    <property type="evidence" value="ECO:0007669"/>
    <property type="project" value="InterPro"/>
</dbReference>
<dbReference type="PANTHER" id="PTHR12302">
    <property type="entry name" value="EBNA2 BINDING PROTEIN P100"/>
    <property type="match status" value="1"/>
</dbReference>
<dbReference type="PROSITE" id="PS50830">
    <property type="entry name" value="TNASE_3"/>
    <property type="match status" value="1"/>
</dbReference>
<dbReference type="PANTHER" id="PTHR12302:SF3">
    <property type="entry name" value="SERINE_THREONINE-PROTEIN KINASE 31"/>
    <property type="match status" value="1"/>
</dbReference>
<dbReference type="PROSITE" id="PS51257">
    <property type="entry name" value="PROKAR_LIPOPROTEIN"/>
    <property type="match status" value="1"/>
</dbReference>
<sequence length="266" mass="29173">MRFSVYSKKASLVGAFFVCACMALPAWAFCPAPRDARLVEVARVVDGDTLRLADGRSVRMIGLNTPEQGGKGKQAEAFAQAATRELQKRVRASANQVMLEAGDDPRDRYGRLLAHVYDRRGDNLEAALLAEGLGYVVAVAPNTRLLDCHLDAEKAARDQRKGLWRKPPIQSVADVSQGGFALLSGRVKSVDRNRGGLWLDMGHSLVLNVPLQQASAFTEYHPGSLVGREVEVRGWVVDRAGRTQSSGQARWSLRITHPSMLAIRRD</sequence>
<feature type="domain" description="TNase-like" evidence="5">
    <location>
        <begin position="35"/>
        <end position="166"/>
    </location>
</feature>
<keyword evidence="4" id="KW-0732">Signal</keyword>
<name>A0A4Q9R5Q0_9GAMM</name>
<keyword evidence="2" id="KW-0255">Endonuclease</keyword>
<dbReference type="SMART" id="SM00318">
    <property type="entry name" value="SNc"/>
    <property type="match status" value="1"/>
</dbReference>
<dbReference type="AlphaFoldDB" id="A0A4Q9R5Q0"/>
<dbReference type="EMBL" id="QJUP01000017">
    <property type="protein sequence ID" value="TBU94833.1"/>
    <property type="molecule type" value="Genomic_DNA"/>
</dbReference>
<keyword evidence="1" id="KW-0540">Nuclease</keyword>
<protein>
    <submittedName>
        <fullName evidence="6">Nuclease</fullName>
    </submittedName>
</protein>
<accession>A0A4Q9R5Q0</accession>
<dbReference type="InterPro" id="IPR035437">
    <property type="entry name" value="SNase_OB-fold_sf"/>
</dbReference>
<dbReference type="Pfam" id="PF00565">
    <property type="entry name" value="SNase"/>
    <property type="match status" value="1"/>
</dbReference>
<reference evidence="6 7" key="1">
    <citation type="submission" date="2018-06" db="EMBL/GenBank/DDBJ databases">
        <title>Three novel Pseudomonas species isolated from symptomatic oak.</title>
        <authorList>
            <person name="Bueno-Gonzalez V."/>
            <person name="Brady C."/>
        </authorList>
    </citation>
    <scope>NUCLEOTIDE SEQUENCE [LARGE SCALE GENOMIC DNA]</scope>
    <source>
        <strain evidence="6 7">P17C</strain>
    </source>
</reference>
<gene>
    <name evidence="6" type="ORF">DNJ96_12830</name>
</gene>
<evidence type="ECO:0000256" key="3">
    <source>
        <dbReference type="ARBA" id="ARBA00022801"/>
    </source>
</evidence>
<keyword evidence="3" id="KW-0378">Hydrolase</keyword>
<dbReference type="Proteomes" id="UP000292639">
    <property type="component" value="Unassembled WGS sequence"/>
</dbReference>
<keyword evidence="7" id="KW-1185">Reference proteome</keyword>
<evidence type="ECO:0000256" key="2">
    <source>
        <dbReference type="ARBA" id="ARBA00022759"/>
    </source>
</evidence>
<evidence type="ECO:0000313" key="6">
    <source>
        <dbReference type="EMBL" id="TBU94833.1"/>
    </source>
</evidence>
<dbReference type="RefSeq" id="WP_131184754.1">
    <property type="nucleotide sequence ID" value="NZ_QJUO01000017.1"/>
</dbReference>
<proteinExistence type="predicted"/>
<dbReference type="SUPFAM" id="SSF50199">
    <property type="entry name" value="Staphylococcal nuclease"/>
    <property type="match status" value="1"/>
</dbReference>
<organism evidence="6 7">
    <name type="scientific">Stutzerimonas kirkiae</name>
    <dbReference type="NCBI Taxonomy" id="2211392"/>
    <lineage>
        <taxon>Bacteria</taxon>
        <taxon>Pseudomonadati</taxon>
        <taxon>Pseudomonadota</taxon>
        <taxon>Gammaproteobacteria</taxon>
        <taxon>Pseudomonadales</taxon>
        <taxon>Pseudomonadaceae</taxon>
        <taxon>Stutzerimonas</taxon>
    </lineage>
</organism>
<dbReference type="Gene3D" id="2.40.50.90">
    <property type="match status" value="1"/>
</dbReference>
<dbReference type="GO" id="GO:0016787">
    <property type="term" value="F:hydrolase activity"/>
    <property type="evidence" value="ECO:0007669"/>
    <property type="project" value="UniProtKB-KW"/>
</dbReference>
<dbReference type="InterPro" id="IPR016071">
    <property type="entry name" value="Staphylococal_nuclease_OB-fold"/>
</dbReference>
<evidence type="ECO:0000256" key="4">
    <source>
        <dbReference type="SAM" id="SignalP"/>
    </source>
</evidence>
<feature type="chain" id="PRO_5020379189" evidence="4">
    <location>
        <begin position="29"/>
        <end position="266"/>
    </location>
</feature>
<dbReference type="PROSITE" id="PS01284">
    <property type="entry name" value="TNASE_2"/>
    <property type="match status" value="1"/>
</dbReference>
<comment type="caution">
    <text evidence="6">The sequence shown here is derived from an EMBL/GenBank/DDBJ whole genome shotgun (WGS) entry which is preliminary data.</text>
</comment>
<evidence type="ECO:0000259" key="5">
    <source>
        <dbReference type="PROSITE" id="PS50830"/>
    </source>
</evidence>
<dbReference type="GO" id="GO:0004519">
    <property type="term" value="F:endonuclease activity"/>
    <property type="evidence" value="ECO:0007669"/>
    <property type="project" value="UniProtKB-KW"/>
</dbReference>